<evidence type="ECO:0000313" key="4">
    <source>
        <dbReference type="Proteomes" id="UP000230069"/>
    </source>
</evidence>
<dbReference type="FunFam" id="3.90.1300.10:FF:000004">
    <property type="entry name" value="Outer envelope protein 64, mitochondrial"/>
    <property type="match status" value="1"/>
</dbReference>
<dbReference type="AlphaFoldDB" id="A0A2G5CHR1"/>
<dbReference type="STRING" id="218851.A0A2G5CHR1"/>
<dbReference type="PANTHER" id="PTHR46310">
    <property type="entry name" value="AMIDASE 1"/>
    <property type="match status" value="1"/>
</dbReference>
<dbReference type="FunCoup" id="A0A2G5CHR1">
    <property type="interactions" value="560"/>
</dbReference>
<comment type="similarity">
    <text evidence="1">Belongs to the amidase family.</text>
</comment>
<reference evidence="3 4" key="1">
    <citation type="submission" date="2017-09" db="EMBL/GenBank/DDBJ databases">
        <title>WGS assembly of Aquilegia coerulea Goldsmith.</title>
        <authorList>
            <person name="Hodges S."/>
            <person name="Kramer E."/>
            <person name="Nordborg M."/>
            <person name="Tomkins J."/>
            <person name="Borevitz J."/>
            <person name="Derieg N."/>
            <person name="Yan J."/>
            <person name="Mihaltcheva S."/>
            <person name="Hayes R.D."/>
            <person name="Rokhsar D."/>
        </authorList>
    </citation>
    <scope>NUCLEOTIDE SEQUENCE [LARGE SCALE GENOMIC DNA]</scope>
    <source>
        <strain evidence="4">cv. Goldsmith</strain>
    </source>
</reference>
<name>A0A2G5CHR1_AQUCA</name>
<dbReference type="EMBL" id="KZ305071">
    <property type="protein sequence ID" value="PIA30824.1"/>
    <property type="molecule type" value="Genomic_DNA"/>
</dbReference>
<proteinExistence type="inferred from homology"/>
<dbReference type="InterPro" id="IPR036928">
    <property type="entry name" value="AS_sf"/>
</dbReference>
<dbReference type="InterPro" id="IPR023631">
    <property type="entry name" value="Amidase_dom"/>
</dbReference>
<evidence type="ECO:0000313" key="3">
    <source>
        <dbReference type="EMBL" id="PIA30824.1"/>
    </source>
</evidence>
<dbReference type="GO" id="GO:0016811">
    <property type="term" value="F:hydrolase activity, acting on carbon-nitrogen (but not peptide) bonds, in linear amides"/>
    <property type="evidence" value="ECO:0007669"/>
    <property type="project" value="UniProtKB-ARBA"/>
</dbReference>
<sequence>MAEMGRRNSDFGAFIEKFTLLPPPPTSSSQQLPLAGLTFAVKDIFDVKGYVTGFGNPDWARTHSAAVSTAPVVAAVLSAGATCVGKVVMDEMAYSINGENAHFGTPVNLCAPDRIPGGSSSGSAVAVAAELVDFSLGTDTGGSIRVPAAFCGILGCRPSHAVVSTSGVIPMAQSFDTVGWFARDPVILNKVGRVLLQLSDVHLVQPSHVIIPDDCFQLLSIPSDRLTRVIIKSVEKLFGPQVIKHVNIGNYVSDRVPSLEHFMDRSNVHQEYIPSLVALSSAMRCLQRYEFKTNHGEWVTTVKPNLGPGLSERVWEAVKSTDEHIGISHSVKTELQTALSTLLEEYGILVLPTVPGPPPKLQTQASLLETFRVRAFSLLSIAGVSGFCQVNIPVGTFDDLPVSISLIAKHGADGFLLNVVDILYSTLKEQVEVAEKQSY</sequence>
<organism evidence="3 4">
    <name type="scientific">Aquilegia coerulea</name>
    <name type="common">Rocky mountain columbine</name>
    <dbReference type="NCBI Taxonomy" id="218851"/>
    <lineage>
        <taxon>Eukaryota</taxon>
        <taxon>Viridiplantae</taxon>
        <taxon>Streptophyta</taxon>
        <taxon>Embryophyta</taxon>
        <taxon>Tracheophyta</taxon>
        <taxon>Spermatophyta</taxon>
        <taxon>Magnoliopsida</taxon>
        <taxon>Ranunculales</taxon>
        <taxon>Ranunculaceae</taxon>
        <taxon>Thalictroideae</taxon>
        <taxon>Aquilegia</taxon>
    </lineage>
</organism>
<evidence type="ECO:0000256" key="1">
    <source>
        <dbReference type="ARBA" id="ARBA00009199"/>
    </source>
</evidence>
<keyword evidence="4" id="KW-1185">Reference proteome</keyword>
<feature type="domain" description="Amidase" evidence="2">
    <location>
        <begin position="29"/>
        <end position="184"/>
    </location>
</feature>
<gene>
    <name evidence="3" type="ORF">AQUCO_05400135v1</name>
</gene>
<dbReference type="PROSITE" id="PS00571">
    <property type="entry name" value="AMIDASES"/>
    <property type="match status" value="1"/>
</dbReference>
<dbReference type="SUPFAM" id="SSF75304">
    <property type="entry name" value="Amidase signature (AS) enzymes"/>
    <property type="match status" value="1"/>
</dbReference>
<dbReference type="PANTHER" id="PTHR46310:SF7">
    <property type="entry name" value="AMIDASE 1"/>
    <property type="match status" value="1"/>
</dbReference>
<dbReference type="InterPro" id="IPR020556">
    <property type="entry name" value="Amidase_CS"/>
</dbReference>
<evidence type="ECO:0000259" key="2">
    <source>
        <dbReference type="Pfam" id="PF01425"/>
    </source>
</evidence>
<protein>
    <recommendedName>
        <fullName evidence="2">Amidase domain-containing protein</fullName>
    </recommendedName>
</protein>
<feature type="domain" description="Amidase" evidence="2">
    <location>
        <begin position="327"/>
        <end position="417"/>
    </location>
</feature>
<dbReference type="InParanoid" id="A0A2G5CHR1"/>
<dbReference type="Pfam" id="PF01425">
    <property type="entry name" value="Amidase"/>
    <property type="match status" value="2"/>
</dbReference>
<accession>A0A2G5CHR1</accession>
<dbReference type="Gene3D" id="3.90.1300.10">
    <property type="entry name" value="Amidase signature (AS) domain"/>
    <property type="match status" value="1"/>
</dbReference>
<dbReference type="OrthoDB" id="245563at2759"/>
<dbReference type="Proteomes" id="UP000230069">
    <property type="component" value="Unassembled WGS sequence"/>
</dbReference>